<dbReference type="AlphaFoldDB" id="A0A5C1AJU9"/>
<dbReference type="SUPFAM" id="SSF56436">
    <property type="entry name" value="C-type lectin-like"/>
    <property type="match status" value="1"/>
</dbReference>
<feature type="chain" id="PRO_5023017484" evidence="2">
    <location>
        <begin position="26"/>
        <end position="357"/>
    </location>
</feature>
<gene>
    <name evidence="4" type="ORF">PX52LOC_05498</name>
</gene>
<reference evidence="5" key="1">
    <citation type="submission" date="2019-08" db="EMBL/GenBank/DDBJ databases">
        <title>Limnoglobus roseus gen. nov., sp. nov., a novel freshwater planctomycete with a giant genome from the family Gemmataceae.</title>
        <authorList>
            <person name="Kulichevskaya I.S."/>
            <person name="Naumoff D.G."/>
            <person name="Miroshnikov K."/>
            <person name="Ivanova A."/>
            <person name="Philippov D.A."/>
            <person name="Hakobyan A."/>
            <person name="Rijpstra I.C."/>
            <person name="Sinninghe Damste J.S."/>
            <person name="Liesack W."/>
            <person name="Dedysh S.N."/>
        </authorList>
    </citation>
    <scope>NUCLEOTIDE SEQUENCE [LARGE SCALE GENOMIC DNA]</scope>
    <source>
        <strain evidence="5">PX52</strain>
    </source>
</reference>
<dbReference type="PANTHER" id="PTHR23150">
    <property type="entry name" value="SULFATASE MODIFYING FACTOR 1, 2"/>
    <property type="match status" value="1"/>
</dbReference>
<proteinExistence type="predicted"/>
<dbReference type="RefSeq" id="WP_149112983.1">
    <property type="nucleotide sequence ID" value="NZ_CP042425.1"/>
</dbReference>
<evidence type="ECO:0000313" key="5">
    <source>
        <dbReference type="Proteomes" id="UP000324974"/>
    </source>
</evidence>
<name>A0A5C1AJU9_9BACT</name>
<dbReference type="InterPro" id="IPR005532">
    <property type="entry name" value="SUMF_dom"/>
</dbReference>
<evidence type="ECO:0000256" key="2">
    <source>
        <dbReference type="SAM" id="SignalP"/>
    </source>
</evidence>
<dbReference type="OrthoDB" id="9812426at2"/>
<dbReference type="Gene3D" id="3.90.1580.10">
    <property type="entry name" value="paralog of FGE (formylglycine-generating enzyme)"/>
    <property type="match status" value="1"/>
</dbReference>
<dbReference type="InterPro" id="IPR051043">
    <property type="entry name" value="Sulfatase_Mod_Factor_Kinase"/>
</dbReference>
<feature type="signal peptide" evidence="2">
    <location>
        <begin position="1"/>
        <end position="25"/>
    </location>
</feature>
<dbReference type="Proteomes" id="UP000324974">
    <property type="component" value="Chromosome"/>
</dbReference>
<keyword evidence="2" id="KW-0732">Signal</keyword>
<dbReference type="InterPro" id="IPR042095">
    <property type="entry name" value="SUMF_sf"/>
</dbReference>
<feature type="region of interest" description="Disordered" evidence="1">
    <location>
        <begin position="125"/>
        <end position="146"/>
    </location>
</feature>
<evidence type="ECO:0000256" key="1">
    <source>
        <dbReference type="SAM" id="MobiDB-lite"/>
    </source>
</evidence>
<evidence type="ECO:0000313" key="4">
    <source>
        <dbReference type="EMBL" id="QEL18473.1"/>
    </source>
</evidence>
<sequence>MTRRLKLLAAVTLPALVLTAALVPAQDIPKALETPAEAKVPVRLDLPAKNFKEELPGGITFEMIYVPGGEFLMGSPESEEGRNADEGPQHKVIVKPYWIGKTEVRWDEFDRWTKNQDVIEYPAKEPFPKTSDALSRPTPTYEHEDYKHPHEDHPAICMSHHAAMMYCHWLRIMTKKGYRLPTEAEWEFACRAGSKTAYSFGNDPATLGDYANFQGNTEKDDEHQKGTTTKCGSKKPNAFGIHDMHGNVAEWCLDQYDAEFYKKSPELQPVNKPTDKKWSHVCRGGSFKDNADKLRSAVRLSSDPKWMRKDPQSPRSIWWLTLMDQIGFRVCLPVEEQKDLIGLKPMVTKKVENDPID</sequence>
<dbReference type="InterPro" id="IPR016187">
    <property type="entry name" value="CTDL_fold"/>
</dbReference>
<dbReference type="GO" id="GO:0120147">
    <property type="term" value="F:formylglycine-generating oxidase activity"/>
    <property type="evidence" value="ECO:0007669"/>
    <property type="project" value="TreeGrafter"/>
</dbReference>
<dbReference type="KEGG" id="lrs:PX52LOC_05498"/>
<evidence type="ECO:0000259" key="3">
    <source>
        <dbReference type="Pfam" id="PF03781"/>
    </source>
</evidence>
<accession>A0A5C1AJU9</accession>
<keyword evidence="5" id="KW-1185">Reference proteome</keyword>
<protein>
    <submittedName>
        <fullName evidence="4">Formylglycine-generating enzyme family protein</fullName>
    </submittedName>
</protein>
<dbReference type="EMBL" id="CP042425">
    <property type="protein sequence ID" value="QEL18473.1"/>
    <property type="molecule type" value="Genomic_DNA"/>
</dbReference>
<feature type="domain" description="Sulfatase-modifying factor enzyme-like" evidence="3">
    <location>
        <begin position="62"/>
        <end position="309"/>
    </location>
</feature>
<organism evidence="4 5">
    <name type="scientific">Limnoglobus roseus</name>
    <dbReference type="NCBI Taxonomy" id="2598579"/>
    <lineage>
        <taxon>Bacteria</taxon>
        <taxon>Pseudomonadati</taxon>
        <taxon>Planctomycetota</taxon>
        <taxon>Planctomycetia</taxon>
        <taxon>Gemmatales</taxon>
        <taxon>Gemmataceae</taxon>
        <taxon>Limnoglobus</taxon>
    </lineage>
</organism>
<dbReference type="Pfam" id="PF03781">
    <property type="entry name" value="FGE-sulfatase"/>
    <property type="match status" value="1"/>
</dbReference>
<dbReference type="PANTHER" id="PTHR23150:SF19">
    <property type="entry name" value="FORMYLGLYCINE-GENERATING ENZYME"/>
    <property type="match status" value="1"/>
</dbReference>